<dbReference type="SUPFAM" id="SSF52172">
    <property type="entry name" value="CheY-like"/>
    <property type="match status" value="1"/>
</dbReference>
<dbReference type="OrthoDB" id="10070536at2759"/>
<sequence length="85" mass="9691">VLLVDDNPYILKVLSMMLELENLEIETANNGTEALNLIVNETKGKFDIIITDFQMPIMDGQEFAETLKKYDEYKNLPVILVTQAN</sequence>
<dbReference type="RefSeq" id="XP_002118600.1">
    <property type="nucleotide sequence ID" value="XM_002118564.1"/>
</dbReference>
<gene>
    <name evidence="5" type="ORF">TRIADDRAFT_8983</name>
</gene>
<keyword evidence="6" id="KW-1185">Reference proteome</keyword>
<accession>B3SED1</accession>
<proteinExistence type="predicted"/>
<dbReference type="Pfam" id="PF00072">
    <property type="entry name" value="Response_reg"/>
    <property type="match status" value="1"/>
</dbReference>
<evidence type="ECO:0000259" key="4">
    <source>
        <dbReference type="PROSITE" id="PS50110"/>
    </source>
</evidence>
<protein>
    <recommendedName>
        <fullName evidence="4">Response regulatory domain-containing protein</fullName>
    </recommendedName>
</protein>
<dbReference type="AlphaFoldDB" id="B3SED1"/>
<evidence type="ECO:0000256" key="2">
    <source>
        <dbReference type="ARBA" id="ARBA00023012"/>
    </source>
</evidence>
<dbReference type="InterPro" id="IPR001789">
    <property type="entry name" value="Sig_transdc_resp-reg_receiver"/>
</dbReference>
<feature type="modified residue" description="4-aspartylphosphate" evidence="3">
    <location>
        <position position="52"/>
    </location>
</feature>
<reference evidence="5 6" key="1">
    <citation type="journal article" date="2008" name="Nature">
        <title>The Trichoplax genome and the nature of placozoans.</title>
        <authorList>
            <person name="Srivastava M."/>
            <person name="Begovic E."/>
            <person name="Chapman J."/>
            <person name="Putnam N.H."/>
            <person name="Hellsten U."/>
            <person name="Kawashima T."/>
            <person name="Kuo A."/>
            <person name="Mitros T."/>
            <person name="Salamov A."/>
            <person name="Carpenter M.L."/>
            <person name="Signorovitch A.Y."/>
            <person name="Moreno M.A."/>
            <person name="Kamm K."/>
            <person name="Grimwood J."/>
            <person name="Schmutz J."/>
            <person name="Shapiro H."/>
            <person name="Grigoriev I.V."/>
            <person name="Buss L.W."/>
            <person name="Schierwater B."/>
            <person name="Dellaporta S.L."/>
            <person name="Rokhsar D.S."/>
        </authorList>
    </citation>
    <scope>NUCLEOTIDE SEQUENCE [LARGE SCALE GENOMIC DNA]</scope>
    <source>
        <strain evidence="5 6">Grell-BS-1999</strain>
    </source>
</reference>
<feature type="non-terminal residue" evidence="5">
    <location>
        <position position="85"/>
    </location>
</feature>
<evidence type="ECO:0000256" key="1">
    <source>
        <dbReference type="ARBA" id="ARBA00022553"/>
    </source>
</evidence>
<dbReference type="InterPro" id="IPR050595">
    <property type="entry name" value="Bact_response_regulator"/>
</dbReference>
<dbReference type="PANTHER" id="PTHR44591">
    <property type="entry name" value="STRESS RESPONSE REGULATOR PROTEIN 1"/>
    <property type="match status" value="1"/>
</dbReference>
<dbReference type="PROSITE" id="PS50110">
    <property type="entry name" value="RESPONSE_REGULATORY"/>
    <property type="match status" value="1"/>
</dbReference>
<dbReference type="InterPro" id="IPR011006">
    <property type="entry name" value="CheY-like_superfamily"/>
</dbReference>
<evidence type="ECO:0000313" key="6">
    <source>
        <dbReference type="Proteomes" id="UP000009022"/>
    </source>
</evidence>
<dbReference type="EMBL" id="DS985432">
    <property type="protein sequence ID" value="EDV18914.1"/>
    <property type="molecule type" value="Genomic_DNA"/>
</dbReference>
<dbReference type="KEGG" id="tad:TRIADDRAFT_8983"/>
<evidence type="ECO:0000256" key="3">
    <source>
        <dbReference type="PROSITE-ProRule" id="PRU00169"/>
    </source>
</evidence>
<feature type="domain" description="Response regulatory" evidence="4">
    <location>
        <begin position="1"/>
        <end position="85"/>
    </location>
</feature>
<dbReference type="GO" id="GO:0000160">
    <property type="term" value="P:phosphorelay signal transduction system"/>
    <property type="evidence" value="ECO:0007669"/>
    <property type="project" value="UniProtKB-KW"/>
</dbReference>
<dbReference type="CDD" id="cd17546">
    <property type="entry name" value="REC_hyHK_CKI1_RcsC-like"/>
    <property type="match status" value="1"/>
</dbReference>
<keyword evidence="2" id="KW-0902">Two-component regulatory system</keyword>
<feature type="non-terminal residue" evidence="5">
    <location>
        <position position="1"/>
    </location>
</feature>
<dbReference type="CTD" id="6759813"/>
<name>B3SED1_TRIAD</name>
<dbReference type="PANTHER" id="PTHR44591:SF14">
    <property type="entry name" value="PROTEIN PILG"/>
    <property type="match status" value="1"/>
</dbReference>
<dbReference type="STRING" id="10228.B3SED1"/>
<dbReference type="Proteomes" id="UP000009022">
    <property type="component" value="Unassembled WGS sequence"/>
</dbReference>
<dbReference type="Gene3D" id="3.40.50.2300">
    <property type="match status" value="1"/>
</dbReference>
<evidence type="ECO:0000313" key="5">
    <source>
        <dbReference type="EMBL" id="EDV18914.1"/>
    </source>
</evidence>
<keyword evidence="1 3" id="KW-0597">Phosphoprotein</keyword>
<dbReference type="InParanoid" id="B3SED1"/>
<organism evidence="5 6">
    <name type="scientific">Trichoplax adhaerens</name>
    <name type="common">Trichoplax reptans</name>
    <dbReference type="NCBI Taxonomy" id="10228"/>
    <lineage>
        <taxon>Eukaryota</taxon>
        <taxon>Metazoa</taxon>
        <taxon>Placozoa</taxon>
        <taxon>Uniplacotomia</taxon>
        <taxon>Trichoplacea</taxon>
        <taxon>Trichoplacidae</taxon>
        <taxon>Trichoplax</taxon>
    </lineage>
</organism>
<dbReference type="HOGENOM" id="CLU_000445_69_8_1"/>
<dbReference type="GeneID" id="6759813"/>
<dbReference type="PhylomeDB" id="B3SED1"/>